<dbReference type="AlphaFoldDB" id="A0A0B1T0E9"/>
<evidence type="ECO:0000259" key="2">
    <source>
        <dbReference type="SMART" id="SM00355"/>
    </source>
</evidence>
<dbReference type="OrthoDB" id="8117402at2759"/>
<proteinExistence type="predicted"/>
<gene>
    <name evidence="3" type="ORF">OESDEN_09460</name>
</gene>
<keyword evidence="4" id="KW-1185">Reference proteome</keyword>
<name>A0A0B1T0E9_OESDE</name>
<dbReference type="InterPro" id="IPR013087">
    <property type="entry name" value="Znf_C2H2_type"/>
</dbReference>
<protein>
    <recommendedName>
        <fullName evidence="2">C2H2-type domain-containing protein</fullName>
    </recommendedName>
</protein>
<dbReference type="EMBL" id="KN552766">
    <property type="protein sequence ID" value="KHJ90689.1"/>
    <property type="molecule type" value="Genomic_DNA"/>
</dbReference>
<reference evidence="3 4" key="1">
    <citation type="submission" date="2014-03" db="EMBL/GenBank/DDBJ databases">
        <title>Draft genome of the hookworm Oesophagostomum dentatum.</title>
        <authorList>
            <person name="Mitreva M."/>
        </authorList>
    </citation>
    <scope>NUCLEOTIDE SEQUENCE [LARGE SCALE GENOMIC DNA]</scope>
    <source>
        <strain evidence="3 4">OD-Hann</strain>
    </source>
</reference>
<accession>A0A0B1T0E9</accession>
<organism evidence="3 4">
    <name type="scientific">Oesophagostomum dentatum</name>
    <name type="common">Nodular worm</name>
    <dbReference type="NCBI Taxonomy" id="61180"/>
    <lineage>
        <taxon>Eukaryota</taxon>
        <taxon>Metazoa</taxon>
        <taxon>Ecdysozoa</taxon>
        <taxon>Nematoda</taxon>
        <taxon>Chromadorea</taxon>
        <taxon>Rhabditida</taxon>
        <taxon>Rhabditina</taxon>
        <taxon>Rhabditomorpha</taxon>
        <taxon>Strongyloidea</taxon>
        <taxon>Strongylidae</taxon>
        <taxon>Oesophagostomum</taxon>
    </lineage>
</organism>
<dbReference type="Gene3D" id="3.30.160.60">
    <property type="entry name" value="Classic Zinc Finger"/>
    <property type="match status" value="1"/>
</dbReference>
<sequence length="368" mass="40415">MLSQGICDISFVTSPFEFLSEIRDTSSPRTSRHDNASPLTTPSTSQTSTAAPAASAFSTVGGGGDYTAASSDTIPCLSLPDENRAASSRCGSMDSETPPPATMDQFNSVLSNLAGKGEPARDVRIIIGPPPAATSPPPEIPGPGQIKCRLCGITVSCKKIANLAAHALKIHTPVPLWKCPKNDCEFDHADFTREVIDRLQVRSHIRTSHPELQGEIPRDNRNAVTVPEAQRYLAHCYPSIDWTHQYANIFPTVKKERREQSVSEYKDPASEWYTVIDETNMNTPVQCSACKLMVALNKHSIEDHVKTMHSGGRPYQCGLCKYTSVEEWKVRVHASIKHPETPCLQMLTVASHSKPYLYIRELFPDIAG</sequence>
<feature type="region of interest" description="Disordered" evidence="1">
    <location>
        <begin position="85"/>
        <end position="105"/>
    </location>
</feature>
<feature type="domain" description="C2H2-type" evidence="2">
    <location>
        <begin position="146"/>
        <end position="171"/>
    </location>
</feature>
<evidence type="ECO:0000256" key="1">
    <source>
        <dbReference type="SAM" id="MobiDB-lite"/>
    </source>
</evidence>
<evidence type="ECO:0000313" key="4">
    <source>
        <dbReference type="Proteomes" id="UP000053660"/>
    </source>
</evidence>
<evidence type="ECO:0000313" key="3">
    <source>
        <dbReference type="EMBL" id="KHJ90689.1"/>
    </source>
</evidence>
<feature type="domain" description="C2H2-type" evidence="2">
    <location>
        <begin position="285"/>
        <end position="309"/>
    </location>
</feature>
<feature type="compositionally biased region" description="Basic and acidic residues" evidence="1">
    <location>
        <begin position="23"/>
        <end position="35"/>
    </location>
</feature>
<feature type="domain" description="C2H2-type" evidence="2">
    <location>
        <begin position="315"/>
        <end position="338"/>
    </location>
</feature>
<dbReference type="Proteomes" id="UP000053660">
    <property type="component" value="Unassembled WGS sequence"/>
</dbReference>
<feature type="domain" description="C2H2-type" evidence="2">
    <location>
        <begin position="177"/>
        <end position="209"/>
    </location>
</feature>
<dbReference type="SMART" id="SM00355">
    <property type="entry name" value="ZnF_C2H2"/>
    <property type="match status" value="4"/>
</dbReference>
<feature type="compositionally biased region" description="Low complexity" evidence="1">
    <location>
        <begin position="36"/>
        <end position="56"/>
    </location>
</feature>
<feature type="region of interest" description="Disordered" evidence="1">
    <location>
        <begin position="23"/>
        <end position="56"/>
    </location>
</feature>